<dbReference type="OrthoDB" id="9900165at2759"/>
<comment type="caution">
    <text evidence="1">The sequence shown here is derived from an EMBL/GenBank/DDBJ whole genome shotgun (WGS) entry which is preliminary data.</text>
</comment>
<dbReference type="Pfam" id="PF11037">
    <property type="entry name" value="Musclin"/>
    <property type="match status" value="1"/>
</dbReference>
<dbReference type="Proteomes" id="UP000092124">
    <property type="component" value="Unassembled WGS sequence"/>
</dbReference>
<gene>
    <name evidence="1" type="ORF">A6R68_11524</name>
</gene>
<accession>A0A1A6FTT0</accession>
<dbReference type="PANTHER" id="PTHR35353">
    <property type="entry name" value="OSTEOCRIN"/>
    <property type="match status" value="1"/>
</dbReference>
<dbReference type="STRING" id="56216.A0A1A6FTT0"/>
<dbReference type="GO" id="GO:0009755">
    <property type="term" value="P:hormone-mediated signaling pathway"/>
    <property type="evidence" value="ECO:0007669"/>
    <property type="project" value="TreeGrafter"/>
</dbReference>
<dbReference type="GO" id="GO:0005102">
    <property type="term" value="F:signaling receptor binding"/>
    <property type="evidence" value="ECO:0007669"/>
    <property type="project" value="TreeGrafter"/>
</dbReference>
<organism evidence="1 2">
    <name type="scientific">Neotoma lepida</name>
    <name type="common">Desert woodrat</name>
    <dbReference type="NCBI Taxonomy" id="56216"/>
    <lineage>
        <taxon>Eukaryota</taxon>
        <taxon>Metazoa</taxon>
        <taxon>Chordata</taxon>
        <taxon>Craniata</taxon>
        <taxon>Vertebrata</taxon>
        <taxon>Euteleostomi</taxon>
        <taxon>Mammalia</taxon>
        <taxon>Eutheria</taxon>
        <taxon>Euarchontoglires</taxon>
        <taxon>Glires</taxon>
        <taxon>Rodentia</taxon>
        <taxon>Myomorpha</taxon>
        <taxon>Muroidea</taxon>
        <taxon>Cricetidae</taxon>
        <taxon>Neotominae</taxon>
        <taxon>Neotoma</taxon>
    </lineage>
</organism>
<evidence type="ECO:0000313" key="1">
    <source>
        <dbReference type="EMBL" id="OBS57351.1"/>
    </source>
</evidence>
<sequence length="182" mass="19753">MHREYDSEVTWAQGLPSHLDPPPIPSSKSCLFAVAVVTAAIAEKASEFGAAGLQSPTTGREEKSATDLAAKLLLLDELVSLENDVFETKKKRSFPGFGSPLDRLSAGSVEHKGKQRDPKLYRKFKRAPIQCFIQNGNTEAIVSTERLSDGIYPVGLAGAAFDRVRGLRDRELWPGLGAADTQ</sequence>
<proteinExistence type="predicted"/>
<dbReference type="GO" id="GO:0005615">
    <property type="term" value="C:extracellular space"/>
    <property type="evidence" value="ECO:0007669"/>
    <property type="project" value="TreeGrafter"/>
</dbReference>
<name>A0A1A6FTT0_NEOLE</name>
<dbReference type="AlphaFoldDB" id="A0A1A6FTT0"/>
<keyword evidence="2" id="KW-1185">Reference proteome</keyword>
<dbReference type="PANTHER" id="PTHR35353:SF1">
    <property type="entry name" value="OSTEOCRIN"/>
    <property type="match status" value="1"/>
</dbReference>
<dbReference type="InterPro" id="IPR021088">
    <property type="entry name" value="Osteocrin"/>
</dbReference>
<evidence type="ECO:0000313" key="2">
    <source>
        <dbReference type="Proteomes" id="UP000092124"/>
    </source>
</evidence>
<evidence type="ECO:0008006" key="3">
    <source>
        <dbReference type="Google" id="ProtNLM"/>
    </source>
</evidence>
<feature type="non-terminal residue" evidence="1">
    <location>
        <position position="182"/>
    </location>
</feature>
<reference evidence="1 2" key="1">
    <citation type="submission" date="2016-06" db="EMBL/GenBank/DDBJ databases">
        <title>The Draft Genome Sequence and Annotation of the Desert Woodrat Neotoma lepida.</title>
        <authorList>
            <person name="Campbell M."/>
            <person name="Oakeson K.F."/>
            <person name="Yandell M."/>
            <person name="Halpert J.R."/>
            <person name="Dearing D."/>
        </authorList>
    </citation>
    <scope>NUCLEOTIDE SEQUENCE [LARGE SCALE GENOMIC DNA]</scope>
    <source>
        <strain evidence="1">417</strain>
        <tissue evidence="1">Liver</tissue>
    </source>
</reference>
<protein>
    <recommendedName>
        <fullName evidence="3">Osteocrin</fullName>
    </recommendedName>
</protein>
<dbReference type="EMBL" id="LZPO01117150">
    <property type="protein sequence ID" value="OBS57351.1"/>
    <property type="molecule type" value="Genomic_DNA"/>
</dbReference>